<keyword evidence="3" id="KW-1185">Reference proteome</keyword>
<organism evidence="2 3">
    <name type="scientific">Mucilaginibacter auburnensis</name>
    <dbReference type="NCBI Taxonomy" id="1457233"/>
    <lineage>
        <taxon>Bacteria</taxon>
        <taxon>Pseudomonadati</taxon>
        <taxon>Bacteroidota</taxon>
        <taxon>Sphingobacteriia</taxon>
        <taxon>Sphingobacteriales</taxon>
        <taxon>Sphingobacteriaceae</taxon>
        <taxon>Mucilaginibacter</taxon>
    </lineage>
</organism>
<dbReference type="AlphaFoldDB" id="A0A2H9VM99"/>
<evidence type="ECO:0000256" key="1">
    <source>
        <dbReference type="SAM" id="Phobius"/>
    </source>
</evidence>
<keyword evidence="1" id="KW-0472">Membrane</keyword>
<protein>
    <submittedName>
        <fullName evidence="2">Uncharacterized protein</fullName>
    </submittedName>
</protein>
<dbReference type="RefSeq" id="WP_100341773.1">
    <property type="nucleotide sequence ID" value="NZ_PGFJ01000002.1"/>
</dbReference>
<proteinExistence type="predicted"/>
<accession>A0A2H9VM99</accession>
<name>A0A2H9VM99_9SPHI</name>
<reference evidence="2 3" key="1">
    <citation type="submission" date="2017-11" db="EMBL/GenBank/DDBJ databases">
        <title>Genomic Encyclopedia of Archaeal and Bacterial Type Strains, Phase II (KMG-II): From Individual Species to Whole Genera.</title>
        <authorList>
            <person name="Goeker M."/>
        </authorList>
    </citation>
    <scope>NUCLEOTIDE SEQUENCE [LARGE SCALE GENOMIC DNA]</scope>
    <source>
        <strain evidence="2 3">DSM 28175</strain>
    </source>
</reference>
<sequence>MHSKANHKYLLSALLPLLIIAAVFFGGAPKKVSAVSDKAPLSLSKAITSAQHEVPFVSNDVPQLSRADYRSPLKNLAVIFLLSLVPFAFKTNSRHTVFFSPGSYSYLFKNLFPELEFS</sequence>
<feature type="transmembrane region" description="Helical" evidence="1">
    <location>
        <begin position="72"/>
        <end position="89"/>
    </location>
</feature>
<evidence type="ECO:0000313" key="3">
    <source>
        <dbReference type="Proteomes" id="UP000242687"/>
    </source>
</evidence>
<keyword evidence="1" id="KW-0812">Transmembrane</keyword>
<keyword evidence="1" id="KW-1133">Transmembrane helix</keyword>
<gene>
    <name evidence="2" type="ORF">CLV57_2569</name>
</gene>
<comment type="caution">
    <text evidence="2">The sequence shown here is derived from an EMBL/GenBank/DDBJ whole genome shotgun (WGS) entry which is preliminary data.</text>
</comment>
<evidence type="ECO:0000313" key="2">
    <source>
        <dbReference type="EMBL" id="PJJ79435.1"/>
    </source>
</evidence>
<dbReference type="EMBL" id="PGFJ01000002">
    <property type="protein sequence ID" value="PJJ79435.1"/>
    <property type="molecule type" value="Genomic_DNA"/>
</dbReference>
<dbReference type="Proteomes" id="UP000242687">
    <property type="component" value="Unassembled WGS sequence"/>
</dbReference>